<comment type="cofactor">
    <cofactor evidence="1">
        <name>Mg(2+)</name>
        <dbReference type="ChEBI" id="CHEBI:18420"/>
    </cofactor>
</comment>
<evidence type="ECO:0000256" key="6">
    <source>
        <dbReference type="ARBA" id="ARBA00022842"/>
    </source>
</evidence>
<dbReference type="PANTHER" id="PTHR33653:SF1">
    <property type="entry name" value="RIBONUCLEASE VAPC2"/>
    <property type="match status" value="1"/>
</dbReference>
<dbReference type="CDD" id="cd18746">
    <property type="entry name" value="PIN_VapC4-5_FitB-like"/>
    <property type="match status" value="1"/>
</dbReference>
<keyword evidence="3" id="KW-0540">Nuclease</keyword>
<dbReference type="GO" id="GO:0046872">
    <property type="term" value="F:metal ion binding"/>
    <property type="evidence" value="ECO:0007669"/>
    <property type="project" value="UniProtKB-KW"/>
</dbReference>
<comment type="caution">
    <text evidence="9">The sequence shown here is derived from an EMBL/GenBank/DDBJ whole genome shotgun (WGS) entry which is preliminary data.</text>
</comment>
<dbReference type="InterPro" id="IPR050556">
    <property type="entry name" value="Type_II_TA_system_RNase"/>
</dbReference>
<reference evidence="9 10" key="1">
    <citation type="journal article" date="2019" name="Environ. Microbiol.">
        <title>Species interactions and distinct microbial communities in high Arctic permafrost affected cryosols are associated with the CH4 and CO2 gas fluxes.</title>
        <authorList>
            <person name="Altshuler I."/>
            <person name="Hamel J."/>
            <person name="Turney S."/>
            <person name="Magnuson E."/>
            <person name="Levesque R."/>
            <person name="Greer C."/>
            <person name="Whyte L.G."/>
        </authorList>
    </citation>
    <scope>NUCLEOTIDE SEQUENCE [LARGE SCALE GENOMIC DNA]</scope>
    <source>
        <strain evidence="9 10">E6.1</strain>
    </source>
</reference>
<evidence type="ECO:0000256" key="4">
    <source>
        <dbReference type="ARBA" id="ARBA00022723"/>
    </source>
</evidence>
<evidence type="ECO:0000313" key="10">
    <source>
        <dbReference type="Proteomes" id="UP000319931"/>
    </source>
</evidence>
<organism evidence="9 10">
    <name type="scientific">Sphingomonas glacialis</name>
    <dbReference type="NCBI Taxonomy" id="658225"/>
    <lineage>
        <taxon>Bacteria</taxon>
        <taxon>Pseudomonadati</taxon>
        <taxon>Pseudomonadota</taxon>
        <taxon>Alphaproteobacteria</taxon>
        <taxon>Sphingomonadales</taxon>
        <taxon>Sphingomonadaceae</taxon>
        <taxon>Sphingomonas</taxon>
    </lineage>
</organism>
<dbReference type="InterPro" id="IPR002716">
    <property type="entry name" value="PIN_dom"/>
</dbReference>
<evidence type="ECO:0000256" key="7">
    <source>
        <dbReference type="ARBA" id="ARBA00038093"/>
    </source>
</evidence>
<evidence type="ECO:0000256" key="5">
    <source>
        <dbReference type="ARBA" id="ARBA00022801"/>
    </source>
</evidence>
<dbReference type="InterPro" id="IPR029060">
    <property type="entry name" value="PIN-like_dom_sf"/>
</dbReference>
<dbReference type="AlphaFoldDB" id="A0A502FSL1"/>
<dbReference type="EMBL" id="RCZC01000003">
    <property type="protein sequence ID" value="TPG52577.1"/>
    <property type="molecule type" value="Genomic_DNA"/>
</dbReference>
<gene>
    <name evidence="9" type="ORF">EAH76_11810</name>
</gene>
<protein>
    <submittedName>
        <fullName evidence="9">Type II toxin-antitoxin system VapC family toxin</fullName>
    </submittedName>
</protein>
<keyword evidence="4" id="KW-0479">Metal-binding</keyword>
<sequence length="146" mass="16038">MYLLDTNVVSESRKLGSGRADPKVVAWMSAADPASTYLCTITLFELEYGTLLMERRDPVQGAMLRRWLGETVLPAFNGRILSLSAEVATRCARLHVPDPRSERDSWIAATALVHDLTVVTRNVADFVHTGVNLINPWGVSDAPSCP</sequence>
<dbReference type="Pfam" id="PF01850">
    <property type="entry name" value="PIN"/>
    <property type="match status" value="1"/>
</dbReference>
<keyword evidence="2" id="KW-1277">Toxin-antitoxin system</keyword>
<feature type="domain" description="PIN" evidence="8">
    <location>
        <begin position="2"/>
        <end position="122"/>
    </location>
</feature>
<dbReference type="RefSeq" id="WP_140850494.1">
    <property type="nucleotide sequence ID" value="NZ_RCZC01000003.1"/>
</dbReference>
<evidence type="ECO:0000313" key="9">
    <source>
        <dbReference type="EMBL" id="TPG52577.1"/>
    </source>
</evidence>
<evidence type="ECO:0000256" key="2">
    <source>
        <dbReference type="ARBA" id="ARBA00022649"/>
    </source>
</evidence>
<dbReference type="Gene3D" id="3.40.50.1010">
    <property type="entry name" value="5'-nuclease"/>
    <property type="match status" value="1"/>
</dbReference>
<dbReference type="Proteomes" id="UP000319931">
    <property type="component" value="Unassembled WGS sequence"/>
</dbReference>
<evidence type="ECO:0000259" key="8">
    <source>
        <dbReference type="Pfam" id="PF01850"/>
    </source>
</evidence>
<evidence type="ECO:0000256" key="1">
    <source>
        <dbReference type="ARBA" id="ARBA00001946"/>
    </source>
</evidence>
<keyword evidence="6" id="KW-0460">Magnesium</keyword>
<dbReference type="GO" id="GO:0016787">
    <property type="term" value="F:hydrolase activity"/>
    <property type="evidence" value="ECO:0007669"/>
    <property type="project" value="UniProtKB-KW"/>
</dbReference>
<dbReference type="GO" id="GO:0004518">
    <property type="term" value="F:nuclease activity"/>
    <property type="evidence" value="ECO:0007669"/>
    <property type="project" value="UniProtKB-KW"/>
</dbReference>
<dbReference type="PANTHER" id="PTHR33653">
    <property type="entry name" value="RIBONUCLEASE VAPC2"/>
    <property type="match status" value="1"/>
</dbReference>
<proteinExistence type="inferred from homology"/>
<keyword evidence="10" id="KW-1185">Reference proteome</keyword>
<dbReference type="OrthoDB" id="7188375at2"/>
<comment type="similarity">
    <text evidence="7">Belongs to the PINc/VapC protein family.</text>
</comment>
<evidence type="ECO:0000256" key="3">
    <source>
        <dbReference type="ARBA" id="ARBA00022722"/>
    </source>
</evidence>
<accession>A0A502FSL1</accession>
<dbReference type="SUPFAM" id="SSF88723">
    <property type="entry name" value="PIN domain-like"/>
    <property type="match status" value="1"/>
</dbReference>
<name>A0A502FSL1_9SPHN</name>
<keyword evidence="5" id="KW-0378">Hydrolase</keyword>